<keyword evidence="3" id="KW-0274">FAD</keyword>
<organism evidence="8 9">
    <name type="scientific">Cupriavidus metallidurans</name>
    <dbReference type="NCBI Taxonomy" id="119219"/>
    <lineage>
        <taxon>Bacteria</taxon>
        <taxon>Pseudomonadati</taxon>
        <taxon>Pseudomonadota</taxon>
        <taxon>Betaproteobacteria</taxon>
        <taxon>Burkholderiales</taxon>
        <taxon>Burkholderiaceae</taxon>
        <taxon>Cupriavidus</taxon>
    </lineage>
</organism>
<dbReference type="Gene3D" id="1.20.140.10">
    <property type="entry name" value="Butyryl-CoA Dehydrogenase, subunit A, domain 3"/>
    <property type="match status" value="1"/>
</dbReference>
<feature type="domain" description="Acyl-CoA dehydrogenase/oxidase C-terminal" evidence="5">
    <location>
        <begin position="241"/>
        <end position="380"/>
    </location>
</feature>
<dbReference type="InterPro" id="IPR006091">
    <property type="entry name" value="Acyl-CoA_Oxase/DH_mid-dom"/>
</dbReference>
<dbReference type="GO" id="GO:0050660">
    <property type="term" value="F:flavin adenine dinucleotide binding"/>
    <property type="evidence" value="ECO:0007669"/>
    <property type="project" value="InterPro"/>
</dbReference>
<dbReference type="InterPro" id="IPR037069">
    <property type="entry name" value="AcylCoA_DH/ox_N_sf"/>
</dbReference>
<dbReference type="GO" id="GO:0005886">
    <property type="term" value="C:plasma membrane"/>
    <property type="evidence" value="ECO:0007669"/>
    <property type="project" value="TreeGrafter"/>
</dbReference>
<keyword evidence="4" id="KW-0560">Oxidoreductase</keyword>
<proteinExistence type="predicted"/>
<dbReference type="Pfam" id="PF02770">
    <property type="entry name" value="Acyl-CoA_dh_M"/>
    <property type="match status" value="1"/>
</dbReference>
<dbReference type="FunFam" id="2.40.110.10:FF:000011">
    <property type="entry name" value="Acyl-CoA dehydrogenase FadE34"/>
    <property type="match status" value="1"/>
</dbReference>
<dbReference type="AlphaFoldDB" id="A0A482IZD9"/>
<dbReference type="PANTHER" id="PTHR43292:SF4">
    <property type="entry name" value="ACYL-COA DEHYDROGENASE FADE34"/>
    <property type="match status" value="1"/>
</dbReference>
<comment type="cofactor">
    <cofactor evidence="1">
        <name>FAD</name>
        <dbReference type="ChEBI" id="CHEBI:57692"/>
    </cofactor>
</comment>
<dbReference type="OrthoDB" id="9770681at2"/>
<evidence type="ECO:0000256" key="1">
    <source>
        <dbReference type="ARBA" id="ARBA00001974"/>
    </source>
</evidence>
<dbReference type="GO" id="GO:0003995">
    <property type="term" value="F:acyl-CoA dehydrogenase activity"/>
    <property type="evidence" value="ECO:0007669"/>
    <property type="project" value="InterPro"/>
</dbReference>
<evidence type="ECO:0000256" key="4">
    <source>
        <dbReference type="ARBA" id="ARBA00023002"/>
    </source>
</evidence>
<dbReference type="PROSITE" id="PS00072">
    <property type="entry name" value="ACYL_COA_DH_1"/>
    <property type="match status" value="1"/>
</dbReference>
<dbReference type="PANTHER" id="PTHR43292">
    <property type="entry name" value="ACYL-COA DEHYDROGENASE"/>
    <property type="match status" value="1"/>
</dbReference>
<feature type="domain" description="Acyl-CoA oxidase/dehydrogenase middle" evidence="6">
    <location>
        <begin position="132"/>
        <end position="227"/>
    </location>
</feature>
<evidence type="ECO:0000259" key="6">
    <source>
        <dbReference type="Pfam" id="PF02770"/>
    </source>
</evidence>
<reference evidence="8 9" key="1">
    <citation type="submission" date="2019-03" db="EMBL/GenBank/DDBJ databases">
        <title>Comparative insights into the high quality Complete genome sequence of highly metal resistant Cupriavidus metallidurans strain BS1 isolated from a gold-copper mine.</title>
        <authorList>
            <person name="Mazhar H.S."/>
            <person name="Rensing C."/>
        </authorList>
    </citation>
    <scope>NUCLEOTIDE SEQUENCE [LARGE SCALE GENOMIC DNA]</scope>
    <source>
        <strain evidence="8 9">BS1</strain>
    </source>
</reference>
<dbReference type="InterPro" id="IPR009100">
    <property type="entry name" value="AcylCoA_DH/oxidase_NM_dom_sf"/>
</dbReference>
<dbReference type="InterPro" id="IPR006089">
    <property type="entry name" value="Acyl-CoA_DH_CS"/>
</dbReference>
<accession>A0A482IZD9</accession>
<dbReference type="SUPFAM" id="SSF56645">
    <property type="entry name" value="Acyl-CoA dehydrogenase NM domain-like"/>
    <property type="match status" value="1"/>
</dbReference>
<dbReference type="Proteomes" id="UP000253772">
    <property type="component" value="Chromosome c2"/>
</dbReference>
<dbReference type="InterPro" id="IPR052161">
    <property type="entry name" value="Mycobact_Acyl-CoA_DH"/>
</dbReference>
<keyword evidence="2" id="KW-0285">Flavoprotein</keyword>
<evidence type="ECO:0000313" key="8">
    <source>
        <dbReference type="EMBL" id="QBP13306.1"/>
    </source>
</evidence>
<evidence type="ECO:0000313" key="9">
    <source>
        <dbReference type="Proteomes" id="UP000253772"/>
    </source>
</evidence>
<dbReference type="Gene3D" id="2.40.110.10">
    <property type="entry name" value="Butyryl-CoA Dehydrogenase, subunit A, domain 2"/>
    <property type="match status" value="1"/>
</dbReference>
<dbReference type="InterPro" id="IPR013786">
    <property type="entry name" value="AcylCoA_DH/ox_N"/>
</dbReference>
<dbReference type="RefSeq" id="WP_017511456.1">
    <property type="nucleotide sequence ID" value="NZ_CP037901.1"/>
</dbReference>
<dbReference type="Pfam" id="PF00441">
    <property type="entry name" value="Acyl-CoA_dh_1"/>
    <property type="match status" value="1"/>
</dbReference>
<evidence type="ECO:0000259" key="5">
    <source>
        <dbReference type="Pfam" id="PF00441"/>
    </source>
</evidence>
<feature type="domain" description="Acyl-CoA dehydrogenase/oxidase N-terminal" evidence="7">
    <location>
        <begin position="21"/>
        <end position="128"/>
    </location>
</feature>
<dbReference type="InterPro" id="IPR009075">
    <property type="entry name" value="AcylCo_DH/oxidase_C"/>
</dbReference>
<dbReference type="InterPro" id="IPR046373">
    <property type="entry name" value="Acyl-CoA_Oxase/DH_mid-dom_sf"/>
</dbReference>
<sequence>MEIASKVVIRPADPDDALTPLRQEVRAFLAETLGNRPPQLRAKSWSGYDPEFSRALGARGWIGMTWPKSYGGGERSMLERYVVLEELLAAGAPVGGHWVAERQSGPLLMRYADKSVAADIVPRITRGEVRFCIGMSEPDSGSDLASIRTRGDRVDGGWVINGTKLWTSNAHHSQYMIALVRTDRGADDKHKGLSQFLVDMTSSGLQVRPIKNLAGHEGFNEVVFDNVFVPDRMLIGTEGDGWAQVTAELTFERSGPERYLSSYALLAEMVDAADATDSRQAVEIGYLVAELSNLRQMSRGIAAMLNRGENPQLAAANVKDMGALFEQRIPEVAHALFGNELRRTGSPFVATQAYLTQSVPSFSLRGGTREILRGIIARGLGIR</sequence>
<evidence type="ECO:0000259" key="7">
    <source>
        <dbReference type="Pfam" id="PF02771"/>
    </source>
</evidence>
<dbReference type="Pfam" id="PF02771">
    <property type="entry name" value="Acyl-CoA_dh_N"/>
    <property type="match status" value="1"/>
</dbReference>
<evidence type="ECO:0000256" key="2">
    <source>
        <dbReference type="ARBA" id="ARBA00022630"/>
    </source>
</evidence>
<gene>
    <name evidence="8" type="ORF">DDF84_027120</name>
</gene>
<protein>
    <submittedName>
        <fullName evidence="8">Acyl-CoA dehydrogenase</fullName>
    </submittedName>
</protein>
<name>A0A482IZD9_9BURK</name>
<dbReference type="EMBL" id="CP037901">
    <property type="protein sequence ID" value="QBP13306.1"/>
    <property type="molecule type" value="Genomic_DNA"/>
</dbReference>
<evidence type="ECO:0000256" key="3">
    <source>
        <dbReference type="ARBA" id="ARBA00022827"/>
    </source>
</evidence>
<dbReference type="Gene3D" id="1.10.540.10">
    <property type="entry name" value="Acyl-CoA dehydrogenase/oxidase, N-terminal domain"/>
    <property type="match status" value="1"/>
</dbReference>